<reference evidence="4" key="1">
    <citation type="submission" date="2022-09" db="EMBL/GenBank/DDBJ databases">
        <authorList>
            <person name="Yuan C."/>
            <person name="Ke Z."/>
        </authorList>
    </citation>
    <scope>NUCLEOTIDE SEQUENCE</scope>
    <source>
        <strain evidence="4">LB-8</strain>
    </source>
</reference>
<dbReference type="GO" id="GO:0005886">
    <property type="term" value="C:plasma membrane"/>
    <property type="evidence" value="ECO:0007669"/>
    <property type="project" value="UniProtKB-SubCell"/>
</dbReference>
<comment type="subcellular location">
    <subcellularLocation>
        <location evidence="1">Cell membrane</location>
    </subcellularLocation>
</comment>
<evidence type="ECO:0000313" key="4">
    <source>
        <dbReference type="EMBL" id="MCU7551697.1"/>
    </source>
</evidence>
<protein>
    <submittedName>
        <fullName evidence="4">SdiA-regulated domain-containing protein</fullName>
    </submittedName>
</protein>
<reference evidence="4" key="2">
    <citation type="submission" date="2023-04" db="EMBL/GenBank/DDBJ databases">
        <title>Paracnuella aquatica gen. nov., sp. nov., a member of the family Chitinophagaceae isolated from a hot spring.</title>
        <authorList>
            <person name="Wang C."/>
        </authorList>
    </citation>
    <scope>NUCLEOTIDE SEQUENCE</scope>
    <source>
        <strain evidence="4">LB-8</strain>
    </source>
</reference>
<dbReference type="InterPro" id="IPR009722">
    <property type="entry name" value="YjiK/CarP"/>
</dbReference>
<organism evidence="4 5">
    <name type="scientific">Paraflavisolibacter caeni</name>
    <dbReference type="NCBI Taxonomy" id="2982496"/>
    <lineage>
        <taxon>Bacteria</taxon>
        <taxon>Pseudomonadati</taxon>
        <taxon>Bacteroidota</taxon>
        <taxon>Chitinophagia</taxon>
        <taxon>Chitinophagales</taxon>
        <taxon>Chitinophagaceae</taxon>
        <taxon>Paraflavisolibacter</taxon>
    </lineage>
</organism>
<name>A0A9X2XZE7_9BACT</name>
<gene>
    <name evidence="4" type="ORF">OCK74_21430</name>
</gene>
<sequence length="293" mass="32916">MMSKIFQTQCPALVLVSLFGLLTLITSCKEKGIGSPRGYNLDKPVRRELGKVLNEISGLSYNTDDNTLLAISDSRTKIFAINLQTQKLSDYAKKFFEQKDFEDLVKLDSFVYVLISNGTILEVPLKVNDSEHTNAYSFWLTGKNDFETLYYDSAAKGLIMICKSCADEKGKEERTAYRFDLTGKKFDSTAFYTISSKDVKALLKDDEVEFKPSAAAINPKDKRLYILSSAGQLLVITDTKGNVLEAYRLHPDQHPQAEGITFSPKGTMFISNEGKFGKATLQVYAYRVHTKQK</sequence>
<dbReference type="PROSITE" id="PS51257">
    <property type="entry name" value="PROKAR_LIPOPROTEIN"/>
    <property type="match status" value="1"/>
</dbReference>
<dbReference type="EMBL" id="JAOTIF010000022">
    <property type="protein sequence ID" value="MCU7551697.1"/>
    <property type="molecule type" value="Genomic_DNA"/>
</dbReference>
<dbReference type="AlphaFoldDB" id="A0A9X2XZE7"/>
<accession>A0A9X2XZE7</accession>
<comment type="caution">
    <text evidence="4">The sequence shown here is derived from an EMBL/GenBank/DDBJ whole genome shotgun (WGS) entry which is preliminary data.</text>
</comment>
<dbReference type="SUPFAM" id="SSF50956">
    <property type="entry name" value="Thermostable phytase (3-phytase)"/>
    <property type="match status" value="1"/>
</dbReference>
<keyword evidence="5" id="KW-1185">Reference proteome</keyword>
<dbReference type="Gene3D" id="2.130.10.10">
    <property type="entry name" value="YVTN repeat-like/Quinoprotein amine dehydrogenase"/>
    <property type="match status" value="1"/>
</dbReference>
<evidence type="ECO:0000313" key="5">
    <source>
        <dbReference type="Proteomes" id="UP001155483"/>
    </source>
</evidence>
<dbReference type="InterPro" id="IPR015943">
    <property type="entry name" value="WD40/YVTN_repeat-like_dom_sf"/>
</dbReference>
<evidence type="ECO:0000256" key="3">
    <source>
        <dbReference type="ARBA" id="ARBA00023136"/>
    </source>
</evidence>
<evidence type="ECO:0000256" key="1">
    <source>
        <dbReference type="ARBA" id="ARBA00004236"/>
    </source>
</evidence>
<keyword evidence="2" id="KW-1003">Cell membrane</keyword>
<evidence type="ECO:0000256" key="2">
    <source>
        <dbReference type="ARBA" id="ARBA00022475"/>
    </source>
</evidence>
<keyword evidence="3" id="KW-0472">Membrane</keyword>
<dbReference type="Pfam" id="PF06977">
    <property type="entry name" value="SdiA-regulated"/>
    <property type="match status" value="1"/>
</dbReference>
<dbReference type="RefSeq" id="WP_279299133.1">
    <property type="nucleotide sequence ID" value="NZ_JAOTIF010000022.1"/>
</dbReference>
<dbReference type="Proteomes" id="UP001155483">
    <property type="component" value="Unassembled WGS sequence"/>
</dbReference>
<proteinExistence type="predicted"/>